<sequence>MYINKLNLQTTVSKYFRKITTQNTVMMQTSKPFTLYVEKLGGNYTPYLKP</sequence>
<reference evidence="1" key="1">
    <citation type="journal article" date="2015" name="Nature">
        <title>Complex archaea that bridge the gap between prokaryotes and eukaryotes.</title>
        <authorList>
            <person name="Spang A."/>
            <person name="Saw J.H."/>
            <person name="Jorgensen S.L."/>
            <person name="Zaremba-Niedzwiedzka K."/>
            <person name="Martijn J."/>
            <person name="Lind A.E."/>
            <person name="van Eijk R."/>
            <person name="Schleper C."/>
            <person name="Guy L."/>
            <person name="Ettema T.J."/>
        </authorList>
    </citation>
    <scope>NUCLEOTIDE SEQUENCE</scope>
</reference>
<comment type="caution">
    <text evidence="1">The sequence shown here is derived from an EMBL/GenBank/DDBJ whole genome shotgun (WGS) entry which is preliminary data.</text>
</comment>
<protein>
    <submittedName>
        <fullName evidence="1">Uncharacterized protein</fullName>
    </submittedName>
</protein>
<gene>
    <name evidence="1" type="ORF">LCGC14_2750030</name>
</gene>
<dbReference type="EMBL" id="LAZR01050258">
    <property type="protein sequence ID" value="KKK87757.1"/>
    <property type="molecule type" value="Genomic_DNA"/>
</dbReference>
<proteinExistence type="predicted"/>
<feature type="non-terminal residue" evidence="1">
    <location>
        <position position="50"/>
    </location>
</feature>
<organism evidence="1">
    <name type="scientific">marine sediment metagenome</name>
    <dbReference type="NCBI Taxonomy" id="412755"/>
    <lineage>
        <taxon>unclassified sequences</taxon>
        <taxon>metagenomes</taxon>
        <taxon>ecological metagenomes</taxon>
    </lineage>
</organism>
<evidence type="ECO:0000313" key="1">
    <source>
        <dbReference type="EMBL" id="KKK87757.1"/>
    </source>
</evidence>
<accession>A0A0F8Z1Y5</accession>
<dbReference type="AlphaFoldDB" id="A0A0F8Z1Y5"/>
<name>A0A0F8Z1Y5_9ZZZZ</name>